<organism evidence="2 3">
    <name type="scientific">Sporosarcina oncorhynchi</name>
    <dbReference type="NCBI Taxonomy" id="3056444"/>
    <lineage>
        <taxon>Bacteria</taxon>
        <taxon>Bacillati</taxon>
        <taxon>Bacillota</taxon>
        <taxon>Bacilli</taxon>
        <taxon>Bacillales</taxon>
        <taxon>Caryophanaceae</taxon>
        <taxon>Sporosarcina</taxon>
    </lineage>
</organism>
<evidence type="ECO:0000313" key="3">
    <source>
        <dbReference type="Proteomes" id="UP001303902"/>
    </source>
</evidence>
<keyword evidence="3" id="KW-1185">Reference proteome</keyword>
<dbReference type="EMBL" id="CP129118">
    <property type="protein sequence ID" value="WOV88217.1"/>
    <property type="molecule type" value="Genomic_DNA"/>
</dbReference>
<dbReference type="PROSITE" id="PS50965">
    <property type="entry name" value="NERD"/>
    <property type="match status" value="1"/>
</dbReference>
<sequence>MITIFMKRHPPEELIQLERLAVRLPTSHHKYAYIQTKYHQLKAGHAGEIYVDRVLQEISYPRGVKVLTDIRLEINPHFQIQIDTLIVSPHSIILLEVKYYAGTVNFNEDSGKTTKIASNGEIDKYDCIIHQLDRATVGLKTWLEKRNISIPVIPILVMANGQTEISVVPDSITLKYAKQLPRYIRTLLVETESLQAYPSTSIAEMIVADQVSWSMTPACQRYEIVPAHLIRGVLCSSCHSPMDRKRGHSWICYACRKKDPGALEVAIKDWFLLIGHTVSNKQLRFFLDLKSSAAASIIFSQSSGMLRLGNAPHTFYTFNKAQVNSVGKSR</sequence>
<evidence type="ECO:0000313" key="2">
    <source>
        <dbReference type="EMBL" id="WOV88217.1"/>
    </source>
</evidence>
<dbReference type="InterPro" id="IPR011528">
    <property type="entry name" value="NERD"/>
</dbReference>
<dbReference type="RefSeq" id="WP_317969039.1">
    <property type="nucleotide sequence ID" value="NZ_CP129118.1"/>
</dbReference>
<protein>
    <submittedName>
        <fullName evidence="2">Nuclease-related domain-containing protein</fullName>
    </submittedName>
</protein>
<gene>
    <name evidence="2" type="ORF">QWT69_03580</name>
</gene>
<reference evidence="2 3" key="1">
    <citation type="submission" date="2023-06" db="EMBL/GenBank/DDBJ databases">
        <title>Sporosarcina sp. nov., isolated from Korean tranditional fermented seafood 'Jeotgal'.</title>
        <authorList>
            <person name="Yang A.I."/>
            <person name="Shin N.-R."/>
        </authorList>
    </citation>
    <scope>NUCLEOTIDE SEQUENCE [LARGE SCALE GENOMIC DNA]</scope>
    <source>
        <strain evidence="2 3">T2O-4</strain>
    </source>
</reference>
<accession>A0ABZ0L7K2</accession>
<proteinExistence type="predicted"/>
<evidence type="ECO:0000259" key="1">
    <source>
        <dbReference type="PROSITE" id="PS50965"/>
    </source>
</evidence>
<dbReference type="Proteomes" id="UP001303902">
    <property type="component" value="Chromosome"/>
</dbReference>
<dbReference type="Pfam" id="PF08378">
    <property type="entry name" value="NERD"/>
    <property type="match status" value="1"/>
</dbReference>
<feature type="domain" description="NERD" evidence="1">
    <location>
        <begin position="43"/>
        <end position="162"/>
    </location>
</feature>
<name>A0ABZ0L7K2_9BACL</name>